<accession>A0A1J9RPC9</accession>
<dbReference type="AlphaFoldDB" id="A0A1J9RPC9"/>
<dbReference type="Pfam" id="PF15407">
    <property type="entry name" value="Spo7_2_N"/>
    <property type="match status" value="1"/>
</dbReference>
<dbReference type="STRING" id="236234.A0A1J9RPC9"/>
<feature type="region of interest" description="Disordered" evidence="1">
    <location>
        <begin position="73"/>
        <end position="239"/>
    </location>
</feature>
<comment type="caution">
    <text evidence="3">The sequence shown here is derived from an EMBL/GenBank/DDBJ whole genome shotgun (WGS) entry which is preliminary data.</text>
</comment>
<dbReference type="GO" id="GO:1902657">
    <property type="term" value="P:protein localization to prospore membrane"/>
    <property type="evidence" value="ECO:0007669"/>
    <property type="project" value="InterPro"/>
</dbReference>
<dbReference type="RefSeq" id="XP_020130671.1">
    <property type="nucleotide sequence ID" value="XM_020273042.1"/>
</dbReference>
<dbReference type="PROSITE" id="PS50003">
    <property type="entry name" value="PH_DOMAIN"/>
    <property type="match status" value="2"/>
</dbReference>
<feature type="compositionally biased region" description="Low complexity" evidence="1">
    <location>
        <begin position="82"/>
        <end position="95"/>
    </location>
</feature>
<feature type="compositionally biased region" description="Basic and acidic residues" evidence="1">
    <location>
        <begin position="225"/>
        <end position="237"/>
    </location>
</feature>
<feature type="compositionally biased region" description="Basic and acidic residues" evidence="1">
    <location>
        <begin position="155"/>
        <end position="166"/>
    </location>
</feature>
<dbReference type="GeneID" id="31013302"/>
<dbReference type="SMART" id="SM00233">
    <property type="entry name" value="PH"/>
    <property type="match status" value="2"/>
</dbReference>
<feature type="domain" description="PH" evidence="2">
    <location>
        <begin position="833"/>
        <end position="1011"/>
    </location>
</feature>
<sequence length="1025" mass="117394">MDADALDPNSYTAQRLQHATPEHLYLTSRRCFIGPIPEGWLKSHRRDWYKHHLHINYSSRAATFSTDLRVTHDRRTSGLDGPRSSKPFRPSFPQPADIIEEEHHDQATGDEAADPAASVAVPRASAADGEIVNQELAGQHRRTQTRTSTAKSRKEKQWRPSYKRDNTGSFVTASEELRPPSNYEPFATSVAESSLQVPSSPRGDGSTSSLLPNAGSTPIAPVPTQHDEPSDPREDSGRGLVKFAVPEDSKRAEIQAKARMAQTHVRRKGHRLRKSRLRDGQIVKMDKMLVRVDTTFSEIGEEFDENEAHKVESRTTEKWREYMVVCRDNHEADEDFPFVLQMYKSRVIAAVEASKNKKKAKHEVRLGPRYTKVNLYSSLDKTVVIWTPWRKGTKIFIMRPHSGSSAAEWYTFLRNILGWNRASELQVNVPGLDVSLRLENPFQELESSKELDEAAKGNAEAMVKAVQQEQAVAKNIMNRAIDMLIQTPDYTEVVKEWTKSGRMGLAWKRYDRLEWIHGPNEKKMYGSIAMARTHELELRPKEHYPTKATTKKNNILDEPVPVEGFLIRLTSQRGLDKRLGRMFFKRLYFSTHDNYLVFTRPAKAVPPPPPKLPGSFNSRIPSSREITQAAPLIYAVNPYPIKDDQIEWLAEGSESSSADIRHRDRDAEDEAERKTNLLLKCDGYINLCNIQKVRKVHRGASAADENMEEGSDVDFDLDVDDTREDDGTTHEFDDDRTFELVLRNGLIIRLQAFDKMTKKEWMNRLRQLVKYWKYRTATDIQLYKTIRKYNLDLLNIDEEAEAIVGQFARKWEVLHAHASSELYNMCGISACRSIHISGILFRKPRRHGTFTRCSVILSAGTLLIFQDSVRKSTGKQLAHIHHEHISTLDLRDCYLYSGLLTENDLLYQNRTFDNNKPGHTALPRIYLEDGWTSTDEDYMTCFALWHGRKKSLFRRGGESDKDKEVLEKEGGRRSRFKLVSQLGVPGNTMVFKARSRAERDHWVLAIQTECERLAQAEEVRIVGEI</sequence>
<dbReference type="Pfam" id="PF15404">
    <property type="entry name" value="PH_4"/>
    <property type="match status" value="1"/>
</dbReference>
<evidence type="ECO:0000256" key="1">
    <source>
        <dbReference type="SAM" id="MobiDB-lite"/>
    </source>
</evidence>
<dbReference type="Proteomes" id="UP000183809">
    <property type="component" value="Unassembled WGS sequence"/>
</dbReference>
<name>A0A1J9RPC9_9PEZI</name>
<dbReference type="InterPro" id="IPR011993">
    <property type="entry name" value="PH-like_dom_sf"/>
</dbReference>
<reference evidence="3 4" key="1">
    <citation type="submission" date="2016-10" db="EMBL/GenBank/DDBJ databases">
        <title>Proteomics and genomics reveal pathogen-plant mechanisms compatible with a hemibiotrophic lifestyle of Diplodia corticola.</title>
        <authorList>
            <person name="Fernandes I."/>
            <person name="De Jonge R."/>
            <person name="Van De Peer Y."/>
            <person name="Devreese B."/>
            <person name="Alves A."/>
            <person name="Esteves A.C."/>
        </authorList>
    </citation>
    <scope>NUCLEOTIDE SEQUENCE [LARGE SCALE GENOMIC DNA]</scope>
    <source>
        <strain evidence="3 4">CBS 112549</strain>
    </source>
</reference>
<dbReference type="InterPro" id="IPR057379">
    <property type="entry name" value="PH_SPO71"/>
</dbReference>
<dbReference type="EMBL" id="MNUE01000023">
    <property type="protein sequence ID" value="OJD34411.1"/>
    <property type="molecule type" value="Genomic_DNA"/>
</dbReference>
<dbReference type="PANTHER" id="PTHR28076">
    <property type="entry name" value="SPORULATION-SPECIFIC PROTEIN 71"/>
    <property type="match status" value="1"/>
</dbReference>
<dbReference type="OrthoDB" id="5579281at2759"/>
<dbReference type="InterPro" id="IPR001849">
    <property type="entry name" value="PH_domain"/>
</dbReference>
<dbReference type="SMART" id="SM01316">
    <property type="entry name" value="Spo7_2_N"/>
    <property type="match status" value="1"/>
</dbReference>
<evidence type="ECO:0000259" key="2">
    <source>
        <dbReference type="PROSITE" id="PS50003"/>
    </source>
</evidence>
<keyword evidence="4" id="KW-1185">Reference proteome</keyword>
<dbReference type="SUPFAM" id="SSF50729">
    <property type="entry name" value="PH domain-like"/>
    <property type="match status" value="2"/>
</dbReference>
<dbReference type="Pfam" id="PF23207">
    <property type="entry name" value="PH_SPO71"/>
    <property type="match status" value="1"/>
</dbReference>
<dbReference type="PANTHER" id="PTHR28076:SF1">
    <property type="entry name" value="PROSPORE MEMBRANE ADAPTER PROTEIN SPO71"/>
    <property type="match status" value="1"/>
</dbReference>
<evidence type="ECO:0000313" key="4">
    <source>
        <dbReference type="Proteomes" id="UP000183809"/>
    </source>
</evidence>
<dbReference type="InterPro" id="IPR039486">
    <property type="entry name" value="Mug56/Spo71_PH"/>
</dbReference>
<organism evidence="3 4">
    <name type="scientific">Diplodia corticola</name>
    <dbReference type="NCBI Taxonomy" id="236234"/>
    <lineage>
        <taxon>Eukaryota</taxon>
        <taxon>Fungi</taxon>
        <taxon>Dikarya</taxon>
        <taxon>Ascomycota</taxon>
        <taxon>Pezizomycotina</taxon>
        <taxon>Dothideomycetes</taxon>
        <taxon>Dothideomycetes incertae sedis</taxon>
        <taxon>Botryosphaeriales</taxon>
        <taxon>Botryosphaeriaceae</taxon>
        <taxon>Diplodia</taxon>
    </lineage>
</organism>
<feature type="compositionally biased region" description="Low complexity" evidence="1">
    <location>
        <begin position="114"/>
        <end position="128"/>
    </location>
</feature>
<protein>
    <submittedName>
        <fullName evidence="3">Ph domain protein</fullName>
    </submittedName>
</protein>
<feature type="compositionally biased region" description="Polar residues" evidence="1">
    <location>
        <begin position="190"/>
        <end position="216"/>
    </location>
</feature>
<evidence type="ECO:0000313" key="3">
    <source>
        <dbReference type="EMBL" id="OJD34411.1"/>
    </source>
</evidence>
<gene>
    <name evidence="3" type="ORF">BKCO1_2300089</name>
</gene>
<feature type="domain" description="PH" evidence="2">
    <location>
        <begin position="559"/>
        <end position="770"/>
    </location>
</feature>
<dbReference type="GO" id="GO:0005628">
    <property type="term" value="C:prospore membrane"/>
    <property type="evidence" value="ECO:0007669"/>
    <property type="project" value="TreeGrafter"/>
</dbReference>
<dbReference type="Gene3D" id="2.30.29.30">
    <property type="entry name" value="Pleckstrin-homology domain (PH domain)/Phosphotyrosine-binding domain (PTB)"/>
    <property type="match status" value="1"/>
</dbReference>
<dbReference type="InterPro" id="IPR040345">
    <property type="entry name" value="Mug56/Spo71"/>
</dbReference>
<proteinExistence type="predicted"/>
<dbReference type="InterPro" id="IPR029217">
    <property type="entry name" value="Spo7_2_N"/>
</dbReference>